<dbReference type="InterPro" id="IPR011777">
    <property type="entry name" value="Geranylgeranyl_Rdtase_fam"/>
</dbReference>
<dbReference type="NCBIfam" id="TIGR02032">
    <property type="entry name" value="GG-red-SF"/>
    <property type="match status" value="1"/>
</dbReference>
<dbReference type="Gene3D" id="3.50.50.60">
    <property type="entry name" value="FAD/NAD(P)-binding domain"/>
    <property type="match status" value="1"/>
</dbReference>
<sequence>MTASADYDVAVIGAGPAGASAARVAADAGCRVVLLERGVLPRYKTCGGGLIGLSRAALPVGFAPPVRDRIDRLTFTLRGKLSRTWQADAPFIDLVYRDELDAALTAAAVDAGAKLREGVTVTGLESAAGLVRIRTAEGEVTAGAVVGADGTSGRTGTFVGVRLAQVDLGLETEFAWPDASVGDWAGRVLIDWGPLPGSYGWVFPKGDALTVGVIAERGRGADTKEYLAAFVDRLGLGDAPEIRSSGHLTRCRADDSPLFRDRVLVAGDAAGLLEPWTREGISYALRSGRLAGAAAVAVARSEGDALPAATAGYAAAVEAEFGAEMRAGRRFHTAFSRRPGLFHAAIASAPPAWRLFRRLVSGETTLERLLRRRSVDLALRGLSR</sequence>
<dbReference type="SUPFAM" id="SSF51905">
    <property type="entry name" value="FAD/NAD(P)-binding domain"/>
    <property type="match status" value="1"/>
</dbReference>
<dbReference type="Proteomes" id="UP001500967">
    <property type="component" value="Unassembled WGS sequence"/>
</dbReference>
<evidence type="ECO:0000259" key="1">
    <source>
        <dbReference type="Pfam" id="PF07992"/>
    </source>
</evidence>
<dbReference type="InterPro" id="IPR050407">
    <property type="entry name" value="Geranylgeranyl_reductase"/>
</dbReference>
<dbReference type="InterPro" id="IPR023753">
    <property type="entry name" value="FAD/NAD-binding_dom"/>
</dbReference>
<dbReference type="EMBL" id="BAAAGX010000017">
    <property type="protein sequence ID" value="GAA0254579.1"/>
    <property type="molecule type" value="Genomic_DNA"/>
</dbReference>
<dbReference type="PANTHER" id="PTHR42685">
    <property type="entry name" value="GERANYLGERANYL DIPHOSPHATE REDUCTASE"/>
    <property type="match status" value="1"/>
</dbReference>
<keyword evidence="3" id="KW-1185">Reference proteome</keyword>
<proteinExistence type="predicted"/>
<dbReference type="PRINTS" id="PR00420">
    <property type="entry name" value="RNGMNOXGNASE"/>
</dbReference>
<name>A0ABN0ULW6_9ACTN</name>
<feature type="domain" description="FAD/NAD(P)-binding" evidence="1">
    <location>
        <begin position="7"/>
        <end position="155"/>
    </location>
</feature>
<dbReference type="RefSeq" id="WP_344650833.1">
    <property type="nucleotide sequence ID" value="NZ_BAAAGX010000017.1"/>
</dbReference>
<reference evidence="2 3" key="1">
    <citation type="journal article" date="2019" name="Int. J. Syst. Evol. Microbiol.">
        <title>The Global Catalogue of Microorganisms (GCM) 10K type strain sequencing project: providing services to taxonomists for standard genome sequencing and annotation.</title>
        <authorList>
            <consortium name="The Broad Institute Genomics Platform"/>
            <consortium name="The Broad Institute Genome Sequencing Center for Infectious Disease"/>
            <person name="Wu L."/>
            <person name="Ma J."/>
        </authorList>
    </citation>
    <scope>NUCLEOTIDE SEQUENCE [LARGE SCALE GENOMIC DNA]</scope>
    <source>
        <strain evidence="2 3">JCM 10425</strain>
    </source>
</reference>
<evidence type="ECO:0000313" key="2">
    <source>
        <dbReference type="EMBL" id="GAA0254579.1"/>
    </source>
</evidence>
<dbReference type="InterPro" id="IPR036188">
    <property type="entry name" value="FAD/NAD-bd_sf"/>
</dbReference>
<evidence type="ECO:0000313" key="3">
    <source>
        <dbReference type="Proteomes" id="UP001500967"/>
    </source>
</evidence>
<gene>
    <name evidence="2" type="ORF">GCM10009539_44690</name>
</gene>
<comment type="caution">
    <text evidence="2">The sequence shown here is derived from an EMBL/GenBank/DDBJ whole genome shotgun (WGS) entry which is preliminary data.</text>
</comment>
<dbReference type="PANTHER" id="PTHR42685:SF22">
    <property type="entry name" value="CONDITIONED MEDIUM FACTOR RECEPTOR 1"/>
    <property type="match status" value="1"/>
</dbReference>
<protein>
    <submittedName>
        <fullName evidence="2">Geranylgeranyl reductase family protein</fullName>
    </submittedName>
</protein>
<accession>A0ABN0ULW6</accession>
<dbReference type="Pfam" id="PF07992">
    <property type="entry name" value="Pyr_redox_2"/>
    <property type="match status" value="1"/>
</dbReference>
<organism evidence="2 3">
    <name type="scientific">Cryptosporangium japonicum</name>
    <dbReference type="NCBI Taxonomy" id="80872"/>
    <lineage>
        <taxon>Bacteria</taxon>
        <taxon>Bacillati</taxon>
        <taxon>Actinomycetota</taxon>
        <taxon>Actinomycetes</taxon>
        <taxon>Cryptosporangiales</taxon>
        <taxon>Cryptosporangiaceae</taxon>
        <taxon>Cryptosporangium</taxon>
    </lineage>
</organism>